<keyword evidence="6" id="KW-1185">Reference proteome</keyword>
<sequence>MITKQLAEEIVHQTMVRLNKNINIMDTNGMILFSGETERINRIHEGAVHVMQTGQPLWITEENIEDWHGTKIGANLPIRFKNDLVGVVGITGKANELKDVATLVQLTTEMMVHQSLITSEAEWKRKIKELVFEELTSDKTFSPLVVERLSLLEFKMEGPYLIVFIQTKNLPPSPQRMIEQLEEIFERNTALIGYSKFNELFLLLSDVNPTVLEMKLKKILHLFQNDETVKIGIGLIAEELMGIPDSYRSAKQAIRYGHDAQEIVYYTDIELRSLLQETSIESRSHFSNRILSGLNEQMIITLQCYYDNNQSVLLTADRLRTHRHTVTNRLRKIKEMAGLDPTNFHDAVLFYIALLFIKTTPPTT</sequence>
<evidence type="ECO:0000259" key="3">
    <source>
        <dbReference type="Pfam" id="PF13556"/>
    </source>
</evidence>
<dbReference type="InterPro" id="IPR041522">
    <property type="entry name" value="CdaR_GGDEF"/>
</dbReference>
<evidence type="ECO:0000259" key="2">
    <source>
        <dbReference type="Pfam" id="PF05651"/>
    </source>
</evidence>
<dbReference type="RefSeq" id="WP_381480004.1">
    <property type="nucleotide sequence ID" value="NZ_JBHTLT010000027.1"/>
</dbReference>
<name>A0ABW3TW01_9BACL</name>
<organism evidence="5 6">
    <name type="scientific">Sporosarcina contaminans</name>
    <dbReference type="NCBI Taxonomy" id="633403"/>
    <lineage>
        <taxon>Bacteria</taxon>
        <taxon>Bacillati</taxon>
        <taxon>Bacillota</taxon>
        <taxon>Bacilli</taxon>
        <taxon>Bacillales</taxon>
        <taxon>Caryophanaceae</taxon>
        <taxon>Sporosarcina</taxon>
    </lineage>
</organism>
<dbReference type="InterPro" id="IPR042070">
    <property type="entry name" value="PucR_C-HTH_sf"/>
</dbReference>
<evidence type="ECO:0000259" key="4">
    <source>
        <dbReference type="Pfam" id="PF17853"/>
    </source>
</evidence>
<evidence type="ECO:0000256" key="1">
    <source>
        <dbReference type="ARBA" id="ARBA00006754"/>
    </source>
</evidence>
<dbReference type="EMBL" id="JBHTLT010000027">
    <property type="protein sequence ID" value="MFD1204580.1"/>
    <property type="molecule type" value="Genomic_DNA"/>
</dbReference>
<feature type="domain" description="CdaR GGDEF-like" evidence="4">
    <location>
        <begin position="144"/>
        <end position="256"/>
    </location>
</feature>
<dbReference type="InterPro" id="IPR025736">
    <property type="entry name" value="PucR_C-HTH_dom"/>
</dbReference>
<comment type="similarity">
    <text evidence="1">Belongs to the CdaR family.</text>
</comment>
<reference evidence="6" key="1">
    <citation type="journal article" date="2019" name="Int. J. Syst. Evol. Microbiol.">
        <title>The Global Catalogue of Microorganisms (GCM) 10K type strain sequencing project: providing services to taxonomists for standard genome sequencing and annotation.</title>
        <authorList>
            <consortium name="The Broad Institute Genomics Platform"/>
            <consortium name="The Broad Institute Genome Sequencing Center for Infectious Disease"/>
            <person name="Wu L."/>
            <person name="Ma J."/>
        </authorList>
    </citation>
    <scope>NUCLEOTIDE SEQUENCE [LARGE SCALE GENOMIC DNA]</scope>
    <source>
        <strain evidence="6">CCUG 53915</strain>
    </source>
</reference>
<feature type="domain" description="PucR C-terminal helix-turn-helix" evidence="3">
    <location>
        <begin position="301"/>
        <end position="355"/>
    </location>
</feature>
<dbReference type="Gene3D" id="1.10.10.2840">
    <property type="entry name" value="PucR C-terminal helix-turn-helix domain"/>
    <property type="match status" value="1"/>
</dbReference>
<accession>A0ABW3TW01</accession>
<dbReference type="InterPro" id="IPR051448">
    <property type="entry name" value="CdaR-like_regulators"/>
</dbReference>
<dbReference type="PANTHER" id="PTHR33744">
    <property type="entry name" value="CARBOHYDRATE DIACID REGULATOR"/>
    <property type="match status" value="1"/>
</dbReference>
<dbReference type="Pfam" id="PF13556">
    <property type="entry name" value="HTH_30"/>
    <property type="match status" value="1"/>
</dbReference>
<dbReference type="PANTHER" id="PTHR33744:SF15">
    <property type="entry name" value="CARBOHYDRATE DIACID REGULATOR"/>
    <property type="match status" value="1"/>
</dbReference>
<proteinExistence type="inferred from homology"/>
<dbReference type="Pfam" id="PF17853">
    <property type="entry name" value="GGDEF_2"/>
    <property type="match status" value="1"/>
</dbReference>
<comment type="caution">
    <text evidence="5">The sequence shown here is derived from an EMBL/GenBank/DDBJ whole genome shotgun (WGS) entry which is preliminary data.</text>
</comment>
<dbReference type="Pfam" id="PF05651">
    <property type="entry name" value="Diacid_rec"/>
    <property type="match status" value="1"/>
</dbReference>
<evidence type="ECO:0000313" key="6">
    <source>
        <dbReference type="Proteomes" id="UP001597231"/>
    </source>
</evidence>
<dbReference type="InterPro" id="IPR008599">
    <property type="entry name" value="Diacid_rec"/>
</dbReference>
<gene>
    <name evidence="5" type="ORF">ACFQ38_05575</name>
</gene>
<evidence type="ECO:0000313" key="5">
    <source>
        <dbReference type="EMBL" id="MFD1204580.1"/>
    </source>
</evidence>
<dbReference type="Proteomes" id="UP001597231">
    <property type="component" value="Unassembled WGS sequence"/>
</dbReference>
<protein>
    <submittedName>
        <fullName evidence="5">CdaR family transcriptional regulator</fullName>
    </submittedName>
</protein>
<feature type="domain" description="Putative sugar diacid recognition" evidence="2">
    <location>
        <begin position="2"/>
        <end position="134"/>
    </location>
</feature>